<keyword evidence="7" id="KW-0175">Coiled coil</keyword>
<keyword evidence="11" id="KW-1185">Reference proteome</keyword>
<comment type="similarity">
    <text evidence="2">Belongs to the mis12 family.</text>
</comment>
<evidence type="ECO:0000256" key="7">
    <source>
        <dbReference type="ARBA" id="ARBA00023054"/>
    </source>
</evidence>
<dbReference type="GO" id="GO:0051301">
    <property type="term" value="P:cell division"/>
    <property type="evidence" value="ECO:0007669"/>
    <property type="project" value="UniProtKB-KW"/>
</dbReference>
<evidence type="ECO:0008006" key="12">
    <source>
        <dbReference type="Google" id="ProtNLM"/>
    </source>
</evidence>
<dbReference type="AlphaFoldDB" id="A0AAQ3MBI3"/>
<dbReference type="PANTHER" id="PTHR14527">
    <property type="entry name" value="PROTEIN MIS12 HOMOLOG"/>
    <property type="match status" value="1"/>
</dbReference>
<sequence length="331" mass="36633">MTDSIQAQTALLTEHFRYTPLTLLDDIINTVNELIFRGVNAVEEGLSNAPAAALGFTLPAATKALTSPHKHHDALEDVKTNEIEHGIVQLESLLNATVDKDFDKFEIYTLRNILAVGHEDEGLAKWVRLEHYRNLDMDGAQTSPGPDAVQMQRRKLRETRKLNLMLKEEEARNAAVLKQLNSLVAAQNEGRKSEGEGTQQTSPFAFLTRSEHVSRTSTSQPLTNNVKYALSQLPALRQLLAELKESVLTLPNARHAREDENSAAAKRRRYLDSQARQAMERRGVTVDEAGKMAAGVAGRRIGREEVEGLEAVVQALGGGADSEIRDARDQR</sequence>
<dbReference type="Pfam" id="PF05859">
    <property type="entry name" value="Mis12"/>
    <property type="match status" value="1"/>
</dbReference>
<dbReference type="GO" id="GO:0051382">
    <property type="term" value="P:kinetochore assembly"/>
    <property type="evidence" value="ECO:0007669"/>
    <property type="project" value="TreeGrafter"/>
</dbReference>
<keyword evidence="6" id="KW-0995">Kinetochore</keyword>
<dbReference type="InterPro" id="IPR008685">
    <property type="entry name" value="Centromere_Mis12"/>
</dbReference>
<keyword evidence="3" id="KW-0158">Chromosome</keyword>
<dbReference type="Proteomes" id="UP001303373">
    <property type="component" value="Chromosome 10"/>
</dbReference>
<evidence type="ECO:0000256" key="6">
    <source>
        <dbReference type="ARBA" id="ARBA00022838"/>
    </source>
</evidence>
<organism evidence="10 11">
    <name type="scientific">Acrodontium crateriforme</name>
    <dbReference type="NCBI Taxonomy" id="150365"/>
    <lineage>
        <taxon>Eukaryota</taxon>
        <taxon>Fungi</taxon>
        <taxon>Dikarya</taxon>
        <taxon>Ascomycota</taxon>
        <taxon>Pezizomycotina</taxon>
        <taxon>Dothideomycetes</taxon>
        <taxon>Dothideomycetidae</taxon>
        <taxon>Mycosphaerellales</taxon>
        <taxon>Teratosphaeriaceae</taxon>
        <taxon>Acrodontium</taxon>
    </lineage>
</organism>
<protein>
    <recommendedName>
        <fullName evidence="12">Mis12 domain-containing protein</fullName>
    </recommendedName>
</protein>
<evidence type="ECO:0000256" key="8">
    <source>
        <dbReference type="ARBA" id="ARBA00023306"/>
    </source>
</evidence>
<dbReference type="GO" id="GO:0000070">
    <property type="term" value="P:mitotic sister chromatid segregation"/>
    <property type="evidence" value="ECO:0007669"/>
    <property type="project" value="TreeGrafter"/>
</dbReference>
<evidence type="ECO:0000256" key="1">
    <source>
        <dbReference type="ARBA" id="ARBA00004629"/>
    </source>
</evidence>
<dbReference type="EMBL" id="CP138589">
    <property type="protein sequence ID" value="WPH03536.1"/>
    <property type="molecule type" value="Genomic_DNA"/>
</dbReference>
<evidence type="ECO:0000256" key="5">
    <source>
        <dbReference type="ARBA" id="ARBA00022776"/>
    </source>
</evidence>
<name>A0AAQ3MBI3_9PEZI</name>
<evidence type="ECO:0000256" key="3">
    <source>
        <dbReference type="ARBA" id="ARBA00022454"/>
    </source>
</evidence>
<keyword evidence="4" id="KW-0132">Cell division</keyword>
<keyword evidence="5" id="KW-0498">Mitosis</keyword>
<evidence type="ECO:0000313" key="11">
    <source>
        <dbReference type="Proteomes" id="UP001303373"/>
    </source>
</evidence>
<evidence type="ECO:0000256" key="4">
    <source>
        <dbReference type="ARBA" id="ARBA00022618"/>
    </source>
</evidence>
<dbReference type="PANTHER" id="PTHR14527:SF2">
    <property type="entry name" value="PROTEIN MIS12 HOMOLOG"/>
    <property type="match status" value="1"/>
</dbReference>
<proteinExistence type="inferred from homology"/>
<evidence type="ECO:0000256" key="2">
    <source>
        <dbReference type="ARBA" id="ARBA00008643"/>
    </source>
</evidence>
<evidence type="ECO:0000313" key="10">
    <source>
        <dbReference type="EMBL" id="WPH03536.1"/>
    </source>
</evidence>
<evidence type="ECO:0000256" key="9">
    <source>
        <dbReference type="ARBA" id="ARBA00023328"/>
    </source>
</evidence>
<comment type="subcellular location">
    <subcellularLocation>
        <location evidence="1">Chromosome</location>
        <location evidence="1">Centromere</location>
        <location evidence="1">Kinetochore</location>
    </subcellularLocation>
</comment>
<dbReference type="GO" id="GO:0000444">
    <property type="term" value="C:MIS12/MIND type complex"/>
    <property type="evidence" value="ECO:0007669"/>
    <property type="project" value="TreeGrafter"/>
</dbReference>
<reference evidence="10 11" key="1">
    <citation type="submission" date="2023-11" db="EMBL/GenBank/DDBJ databases">
        <title>An acidophilic fungus is an integral part of prey digestion in a carnivorous sundew plant.</title>
        <authorList>
            <person name="Tsai I.J."/>
        </authorList>
    </citation>
    <scope>NUCLEOTIDE SEQUENCE [LARGE SCALE GENOMIC DNA]</scope>
    <source>
        <strain evidence="10">169a</strain>
    </source>
</reference>
<accession>A0AAQ3MBI3</accession>
<dbReference type="GO" id="GO:0005634">
    <property type="term" value="C:nucleus"/>
    <property type="evidence" value="ECO:0007669"/>
    <property type="project" value="InterPro"/>
</dbReference>
<keyword evidence="9" id="KW-0137">Centromere</keyword>
<gene>
    <name evidence="10" type="ORF">R9X50_00641600</name>
</gene>
<keyword evidence="8" id="KW-0131">Cell cycle</keyword>